<dbReference type="SMART" id="SM00225">
    <property type="entry name" value="BTB"/>
    <property type="match status" value="1"/>
</dbReference>
<name>A0A4U7BF32_9PEZI</name>
<dbReference type="InterPro" id="IPR011333">
    <property type="entry name" value="SKP1/BTB/POZ_sf"/>
</dbReference>
<dbReference type="AlphaFoldDB" id="A0A4U7BF32"/>
<evidence type="ECO:0000259" key="2">
    <source>
        <dbReference type="PROSITE" id="PS50097"/>
    </source>
</evidence>
<feature type="region of interest" description="Disordered" evidence="1">
    <location>
        <begin position="1"/>
        <end position="30"/>
    </location>
</feature>
<feature type="compositionally biased region" description="Basic residues" evidence="1">
    <location>
        <begin position="1"/>
        <end position="13"/>
    </location>
</feature>
<evidence type="ECO:0000313" key="4">
    <source>
        <dbReference type="Proteomes" id="UP000308133"/>
    </source>
</evidence>
<dbReference type="PANTHER" id="PTHR47843">
    <property type="entry name" value="BTB DOMAIN-CONTAINING PROTEIN-RELATED"/>
    <property type="match status" value="1"/>
</dbReference>
<dbReference type="CDD" id="cd18186">
    <property type="entry name" value="BTB_POZ_ZBTB_KLHL-like"/>
    <property type="match status" value="1"/>
</dbReference>
<accession>A0A4U7BF32</accession>
<dbReference type="Proteomes" id="UP000308133">
    <property type="component" value="Unassembled WGS sequence"/>
</dbReference>
<feature type="domain" description="BTB" evidence="2">
    <location>
        <begin position="37"/>
        <end position="106"/>
    </location>
</feature>
<dbReference type="Gene3D" id="3.30.710.10">
    <property type="entry name" value="Potassium Channel Kv1.1, Chain A"/>
    <property type="match status" value="1"/>
</dbReference>
<dbReference type="InterPro" id="IPR000210">
    <property type="entry name" value="BTB/POZ_dom"/>
</dbReference>
<dbReference type="PANTHER" id="PTHR47843:SF2">
    <property type="entry name" value="BTB DOMAIN-CONTAINING PROTEIN"/>
    <property type="match status" value="1"/>
</dbReference>
<dbReference type="EMBL" id="PTQR01000012">
    <property type="protein sequence ID" value="TKX26687.1"/>
    <property type="molecule type" value="Genomic_DNA"/>
</dbReference>
<organism evidence="3 4">
    <name type="scientific">Elsinoe australis</name>
    <dbReference type="NCBI Taxonomy" id="40998"/>
    <lineage>
        <taxon>Eukaryota</taxon>
        <taxon>Fungi</taxon>
        <taxon>Dikarya</taxon>
        <taxon>Ascomycota</taxon>
        <taxon>Pezizomycotina</taxon>
        <taxon>Dothideomycetes</taxon>
        <taxon>Dothideomycetidae</taxon>
        <taxon>Myriangiales</taxon>
        <taxon>Elsinoaceae</taxon>
        <taxon>Elsinoe</taxon>
    </lineage>
</organism>
<dbReference type="SUPFAM" id="SSF54695">
    <property type="entry name" value="POZ domain"/>
    <property type="match status" value="1"/>
</dbReference>
<comment type="caution">
    <text evidence="3">The sequence shown here is derived from an EMBL/GenBank/DDBJ whole genome shotgun (WGS) entry which is preliminary data.</text>
</comment>
<gene>
    <name evidence="3" type="ORF">C1H76_1219</name>
</gene>
<evidence type="ECO:0000313" key="3">
    <source>
        <dbReference type="EMBL" id="TKX26687.1"/>
    </source>
</evidence>
<proteinExistence type="predicted"/>
<sequence length="202" mass="23416">MPKLRLSSRKRKRSDAAPNKEEERVDPPPMPQFDFQRLITVIVGEEQASFSVHAHILRQKSPFFEAALSSRWNDKELPTIEMPEDDPAIFNTFVAWAYTNEVKPPSILENDVAEPDPQIMNNWLDLYLYADELQAQEMKNVVIEFFLEAGQKSSKWPLLRLLKFGITYRGKTYSGFYSITLCCTELPTTLLPRRCALRCQAW</sequence>
<protein>
    <submittedName>
        <fullName evidence="3">BTB/POZ domain-containing protein 9</fullName>
    </submittedName>
</protein>
<reference evidence="3 4" key="1">
    <citation type="submission" date="2018-02" db="EMBL/GenBank/DDBJ databases">
        <title>Draft genome sequences of Elsinoe sp., causing black scab on jojoba.</title>
        <authorList>
            <person name="Stodart B."/>
            <person name="Jeffress S."/>
            <person name="Ash G."/>
            <person name="Arun Chinnappa K."/>
        </authorList>
    </citation>
    <scope>NUCLEOTIDE SEQUENCE [LARGE SCALE GENOMIC DNA]</scope>
    <source>
        <strain evidence="3 4">Hillstone_2</strain>
    </source>
</reference>
<evidence type="ECO:0000256" key="1">
    <source>
        <dbReference type="SAM" id="MobiDB-lite"/>
    </source>
</evidence>
<feature type="compositionally biased region" description="Basic and acidic residues" evidence="1">
    <location>
        <begin position="14"/>
        <end position="26"/>
    </location>
</feature>
<dbReference type="Pfam" id="PF00651">
    <property type="entry name" value="BTB"/>
    <property type="match status" value="1"/>
</dbReference>
<dbReference type="PROSITE" id="PS50097">
    <property type="entry name" value="BTB"/>
    <property type="match status" value="1"/>
</dbReference>